<dbReference type="PANTHER" id="PTHR37984">
    <property type="entry name" value="PROTEIN CBG26694"/>
    <property type="match status" value="1"/>
</dbReference>
<keyword evidence="7" id="KW-0695">RNA-directed DNA polymerase</keyword>
<keyword evidence="6" id="KW-0378">Hydrolase</keyword>
<dbReference type="OrthoDB" id="425619at2759"/>
<dbReference type="InterPro" id="IPR021109">
    <property type="entry name" value="Peptidase_aspartic_dom_sf"/>
</dbReference>
<gene>
    <name evidence="10" type="primary">HaOG207985</name>
    <name evidence="10" type="ORF">B5X24_HaOG207985</name>
</gene>
<dbReference type="CDD" id="cd01647">
    <property type="entry name" value="RT_LTR"/>
    <property type="match status" value="1"/>
</dbReference>
<dbReference type="GO" id="GO:0006508">
    <property type="term" value="P:proteolysis"/>
    <property type="evidence" value="ECO:0007669"/>
    <property type="project" value="UniProtKB-KW"/>
</dbReference>
<evidence type="ECO:0000256" key="6">
    <source>
        <dbReference type="ARBA" id="ARBA00022801"/>
    </source>
</evidence>
<dbReference type="SMART" id="SM00343">
    <property type="entry name" value="ZnF_C2HC"/>
    <property type="match status" value="2"/>
</dbReference>
<dbReference type="PANTHER" id="PTHR37984:SF5">
    <property type="entry name" value="PROTEIN NYNRIN-LIKE"/>
    <property type="match status" value="1"/>
</dbReference>
<evidence type="ECO:0000256" key="5">
    <source>
        <dbReference type="ARBA" id="ARBA00022759"/>
    </source>
</evidence>
<dbReference type="Proteomes" id="UP000249218">
    <property type="component" value="Unassembled WGS sequence"/>
</dbReference>
<feature type="compositionally biased region" description="Pro residues" evidence="8">
    <location>
        <begin position="456"/>
        <end position="466"/>
    </location>
</feature>
<evidence type="ECO:0000313" key="11">
    <source>
        <dbReference type="Proteomes" id="UP000249218"/>
    </source>
</evidence>
<dbReference type="Gene3D" id="4.10.60.10">
    <property type="entry name" value="Zinc finger, CCHC-type"/>
    <property type="match status" value="1"/>
</dbReference>
<organism evidence="10 11">
    <name type="scientific">Helicoverpa armigera</name>
    <name type="common">Cotton bollworm</name>
    <name type="synonym">Heliothis armigera</name>
    <dbReference type="NCBI Taxonomy" id="29058"/>
    <lineage>
        <taxon>Eukaryota</taxon>
        <taxon>Metazoa</taxon>
        <taxon>Ecdysozoa</taxon>
        <taxon>Arthropoda</taxon>
        <taxon>Hexapoda</taxon>
        <taxon>Insecta</taxon>
        <taxon>Pterygota</taxon>
        <taxon>Neoptera</taxon>
        <taxon>Endopterygota</taxon>
        <taxon>Lepidoptera</taxon>
        <taxon>Glossata</taxon>
        <taxon>Ditrysia</taxon>
        <taxon>Noctuoidea</taxon>
        <taxon>Noctuidae</taxon>
        <taxon>Heliothinae</taxon>
        <taxon>Helicoverpa</taxon>
    </lineage>
</organism>
<keyword evidence="2" id="KW-0808">Transferase</keyword>
<proteinExistence type="predicted"/>
<keyword evidence="1" id="KW-0645">Protease</keyword>
<feature type="domain" description="Reverse transcriptase" evidence="9">
    <location>
        <begin position="621"/>
        <end position="800"/>
    </location>
</feature>
<dbReference type="AlphaFoldDB" id="A0A2W1BRB2"/>
<dbReference type="SUPFAM" id="SSF56672">
    <property type="entry name" value="DNA/RNA polymerases"/>
    <property type="match status" value="1"/>
</dbReference>
<evidence type="ECO:0000256" key="1">
    <source>
        <dbReference type="ARBA" id="ARBA00022670"/>
    </source>
</evidence>
<evidence type="ECO:0000256" key="2">
    <source>
        <dbReference type="ARBA" id="ARBA00022679"/>
    </source>
</evidence>
<dbReference type="InterPro" id="IPR043502">
    <property type="entry name" value="DNA/RNA_pol_sf"/>
</dbReference>
<dbReference type="Gene3D" id="2.40.70.10">
    <property type="entry name" value="Acid Proteases"/>
    <property type="match status" value="1"/>
</dbReference>
<evidence type="ECO:0000313" key="10">
    <source>
        <dbReference type="EMBL" id="PZC74293.1"/>
    </source>
</evidence>
<reference evidence="10 11" key="1">
    <citation type="journal article" date="2017" name="BMC Biol.">
        <title>Genomic innovations, transcriptional plasticity and gene loss underlying the evolution and divergence of two highly polyphagous and invasive Helicoverpa pest species.</title>
        <authorList>
            <person name="Pearce S.L."/>
            <person name="Clarke D.F."/>
            <person name="East P.D."/>
            <person name="Elfekih S."/>
            <person name="Gordon K.H."/>
            <person name="Jermiin L.S."/>
            <person name="McGaughran A."/>
            <person name="Oakeshott J.G."/>
            <person name="Papanikolaou A."/>
            <person name="Perera O.P."/>
            <person name="Rane R.V."/>
            <person name="Richards S."/>
            <person name="Tay W.T."/>
            <person name="Walsh T.K."/>
            <person name="Anderson A."/>
            <person name="Anderson C.J."/>
            <person name="Asgari S."/>
            <person name="Board P.G."/>
            <person name="Bretschneider A."/>
            <person name="Campbell P.M."/>
            <person name="Chertemps T."/>
            <person name="Christeller J.T."/>
            <person name="Coppin C.W."/>
            <person name="Downes S.J."/>
            <person name="Duan G."/>
            <person name="Farnsworth C.A."/>
            <person name="Good R.T."/>
            <person name="Han L.B."/>
            <person name="Han Y.C."/>
            <person name="Hatje K."/>
            <person name="Horne I."/>
            <person name="Huang Y.P."/>
            <person name="Hughes D.S."/>
            <person name="Jacquin-Joly E."/>
            <person name="James W."/>
            <person name="Jhangiani S."/>
            <person name="Kollmar M."/>
            <person name="Kuwar S.S."/>
            <person name="Li S."/>
            <person name="Liu N.Y."/>
            <person name="Maibeche M.T."/>
            <person name="Miller J.R."/>
            <person name="Montagne N."/>
            <person name="Perry T."/>
            <person name="Qu J."/>
            <person name="Song S.V."/>
            <person name="Sutton G.G."/>
            <person name="Vogel H."/>
            <person name="Walenz B.P."/>
            <person name="Xu W."/>
            <person name="Zhang H.J."/>
            <person name="Zou Z."/>
            <person name="Batterham P."/>
            <person name="Edwards O.R."/>
            <person name="Feyereisen R."/>
            <person name="Gibbs R.A."/>
            <person name="Heckel D.G."/>
            <person name="McGrath A."/>
            <person name="Robin C."/>
            <person name="Scherer S.E."/>
            <person name="Worley K.C."/>
            <person name="Wu Y.D."/>
        </authorList>
    </citation>
    <scope>NUCLEOTIDE SEQUENCE [LARGE SCALE GENOMIC DNA]</scope>
    <source>
        <strain evidence="10">Harm_GR_Male_#8</strain>
        <tissue evidence="10">Whole organism</tissue>
    </source>
</reference>
<keyword evidence="3" id="KW-0548">Nucleotidyltransferase</keyword>
<evidence type="ECO:0000256" key="3">
    <source>
        <dbReference type="ARBA" id="ARBA00022695"/>
    </source>
</evidence>
<accession>A0A2W1BRB2</accession>
<evidence type="ECO:0000256" key="7">
    <source>
        <dbReference type="ARBA" id="ARBA00022918"/>
    </source>
</evidence>
<dbReference type="FunFam" id="3.10.10.10:FF:000007">
    <property type="entry name" value="Retrovirus-related Pol polyprotein from transposon 17.6-like Protein"/>
    <property type="match status" value="1"/>
</dbReference>
<dbReference type="GO" id="GO:0003676">
    <property type="term" value="F:nucleic acid binding"/>
    <property type="evidence" value="ECO:0007669"/>
    <property type="project" value="InterPro"/>
</dbReference>
<keyword evidence="4" id="KW-0540">Nuclease</keyword>
<dbReference type="InterPro" id="IPR050951">
    <property type="entry name" value="Retrovirus_Pol_polyprotein"/>
</dbReference>
<keyword evidence="11" id="KW-1185">Reference proteome</keyword>
<name>A0A2W1BRB2_HELAM</name>
<dbReference type="Gene3D" id="3.30.70.270">
    <property type="match status" value="1"/>
</dbReference>
<dbReference type="InterPro" id="IPR001878">
    <property type="entry name" value="Znf_CCHC"/>
</dbReference>
<dbReference type="GO" id="GO:0008270">
    <property type="term" value="F:zinc ion binding"/>
    <property type="evidence" value="ECO:0007669"/>
    <property type="project" value="InterPro"/>
</dbReference>
<evidence type="ECO:0000259" key="9">
    <source>
        <dbReference type="PROSITE" id="PS50878"/>
    </source>
</evidence>
<dbReference type="PROSITE" id="PS50878">
    <property type="entry name" value="RT_POL"/>
    <property type="match status" value="1"/>
</dbReference>
<sequence length="829" mass="93284">MAMSNEQFQMFLQTITASKQRTFASCNITYSGKKDTDAVEAFLAAATTYKNVEKLSDSDALQGLPLFLREEAAVWWQGAQTGVEKWEEFCNKLRHTFAPRKPAYMICHQITHGAQESDVTTEAFIAKKRALFASLPPALTETQQIDLVFALIRLEIRNRMPRDTVPTFEKLLETARGIEETLQEYAHGAQHTETSAAQTRKGKQRCTFCKNPGHTVDVCRKKKRVESSVSVVAKDVAEIQTQAPSPSQPKFSCYGCGAPGVYRSNCTTCKKSSPIKKEDLKFCAIDIQLDADSRPVVFVEIEGIKGTAYIDTCAKMSVASYSLYLALVKGGHKFEEQPVNLTLANGVKKSQRVLKCRADVELLGRKVQTTFIVLPEAKENRTPLGVGFLKDAGMVINMPQFTWNFIDEPEQQYELYAEEFAIFETTVITEMMEMPSPISSLTMTESENSPSITTIPPTPPATPPPMEISEPPTTPKTQPVDCINYKLAPIDFTSPSTSSKKRRLFDGYSPSFTDFMLRDAQINIHREDIELSPQSASLFDANNWEIRIDAIDIETHITSAQKEQLDRLLQENRHVFNAKREPTKLIEHCIRTIDDKPISVPPYRLSPPRKEALQREINTMLADGIIELSSSPWAAPVVLVPKPNGNIRLCVDYRRLNAITIPDSYPIPRIDDLLHEAKPTPYMSLLDLKAGYWQIGVRKQDQEKTAFITPFGIFNFTRMPFGLRNAPATFQRLIDRMRVGLPDVKLLAYLDDLVILSPSFQTHLEDLKKVLDRLNEFGLTVNEDKCRFCCSVIKYLGHYITPKGLQVDPEKTAAITKLPTPKTLKHLTG</sequence>
<protein>
    <recommendedName>
        <fullName evidence="9">Reverse transcriptase domain-containing protein</fullName>
    </recommendedName>
</protein>
<feature type="region of interest" description="Disordered" evidence="8">
    <location>
        <begin position="440"/>
        <end position="476"/>
    </location>
</feature>
<dbReference type="InterPro" id="IPR043128">
    <property type="entry name" value="Rev_trsase/Diguanyl_cyclase"/>
</dbReference>
<evidence type="ECO:0000256" key="8">
    <source>
        <dbReference type="SAM" id="MobiDB-lite"/>
    </source>
</evidence>
<dbReference type="GO" id="GO:0004519">
    <property type="term" value="F:endonuclease activity"/>
    <property type="evidence" value="ECO:0007669"/>
    <property type="project" value="UniProtKB-KW"/>
</dbReference>
<dbReference type="GO" id="GO:0003964">
    <property type="term" value="F:RNA-directed DNA polymerase activity"/>
    <property type="evidence" value="ECO:0007669"/>
    <property type="project" value="UniProtKB-KW"/>
</dbReference>
<dbReference type="InterPro" id="IPR000477">
    <property type="entry name" value="RT_dom"/>
</dbReference>
<evidence type="ECO:0000256" key="4">
    <source>
        <dbReference type="ARBA" id="ARBA00022722"/>
    </source>
</evidence>
<dbReference type="Pfam" id="PF00078">
    <property type="entry name" value="RVT_1"/>
    <property type="match status" value="1"/>
</dbReference>
<dbReference type="EMBL" id="KZ150057">
    <property type="protein sequence ID" value="PZC74293.1"/>
    <property type="molecule type" value="Genomic_DNA"/>
</dbReference>
<dbReference type="GO" id="GO:0008233">
    <property type="term" value="F:peptidase activity"/>
    <property type="evidence" value="ECO:0007669"/>
    <property type="project" value="UniProtKB-KW"/>
</dbReference>
<keyword evidence="5" id="KW-0255">Endonuclease</keyword>
<dbReference type="SUPFAM" id="SSF50630">
    <property type="entry name" value="Acid proteases"/>
    <property type="match status" value="1"/>
</dbReference>
<dbReference type="Gene3D" id="3.10.10.10">
    <property type="entry name" value="HIV Type 1 Reverse Transcriptase, subunit A, domain 1"/>
    <property type="match status" value="1"/>
</dbReference>